<dbReference type="GO" id="GO:0007214">
    <property type="term" value="P:gamma-aminobutyric acid signaling pathway"/>
    <property type="evidence" value="ECO:0007669"/>
    <property type="project" value="TreeGrafter"/>
</dbReference>
<keyword evidence="4" id="KW-0807">Transducer</keyword>
<gene>
    <name evidence="5" type="ORF">GEV33_012701</name>
</gene>
<comment type="caution">
    <text evidence="5">The sequence shown here is derived from an EMBL/GenBank/DDBJ whole genome shotgun (WGS) entry which is preliminary data.</text>
</comment>
<evidence type="ECO:0008006" key="7">
    <source>
        <dbReference type="Google" id="ProtNLM"/>
    </source>
</evidence>
<reference evidence="5" key="2">
    <citation type="submission" date="2021-08" db="EMBL/GenBank/DDBJ databases">
        <authorList>
            <person name="Eriksson T."/>
        </authorList>
    </citation>
    <scope>NUCLEOTIDE SEQUENCE</scope>
    <source>
        <strain evidence="5">Stoneville</strain>
        <tissue evidence="5">Whole head</tissue>
    </source>
</reference>
<evidence type="ECO:0000313" key="6">
    <source>
        <dbReference type="Proteomes" id="UP000719412"/>
    </source>
</evidence>
<protein>
    <recommendedName>
        <fullName evidence="7">Receptor ligand binding region domain-containing protein</fullName>
    </recommendedName>
</protein>
<dbReference type="GO" id="GO:0004965">
    <property type="term" value="F:G protein-coupled GABA receptor activity"/>
    <property type="evidence" value="ECO:0007669"/>
    <property type="project" value="InterPro"/>
</dbReference>
<dbReference type="EMBL" id="JABDTM020027724">
    <property type="protein sequence ID" value="KAH0810087.1"/>
    <property type="molecule type" value="Genomic_DNA"/>
</dbReference>
<evidence type="ECO:0000256" key="2">
    <source>
        <dbReference type="ARBA" id="ARBA00023170"/>
    </source>
</evidence>
<accession>A0A8J6H926</accession>
<evidence type="ECO:0000256" key="4">
    <source>
        <dbReference type="ARBA" id="ARBA00023224"/>
    </source>
</evidence>
<organism evidence="5 6">
    <name type="scientific">Tenebrio molitor</name>
    <name type="common">Yellow mealworm beetle</name>
    <dbReference type="NCBI Taxonomy" id="7067"/>
    <lineage>
        <taxon>Eukaryota</taxon>
        <taxon>Metazoa</taxon>
        <taxon>Ecdysozoa</taxon>
        <taxon>Arthropoda</taxon>
        <taxon>Hexapoda</taxon>
        <taxon>Insecta</taxon>
        <taxon>Pterygota</taxon>
        <taxon>Neoptera</taxon>
        <taxon>Endopterygota</taxon>
        <taxon>Coleoptera</taxon>
        <taxon>Polyphaga</taxon>
        <taxon>Cucujiformia</taxon>
        <taxon>Tenebrionidae</taxon>
        <taxon>Tenebrio</taxon>
    </lineage>
</organism>
<evidence type="ECO:0000256" key="3">
    <source>
        <dbReference type="ARBA" id="ARBA00023180"/>
    </source>
</evidence>
<evidence type="ECO:0000313" key="5">
    <source>
        <dbReference type="EMBL" id="KAH0810087.1"/>
    </source>
</evidence>
<keyword evidence="1" id="KW-0297">G-protein coupled receptor</keyword>
<dbReference type="Gene3D" id="3.40.50.2300">
    <property type="match status" value="1"/>
</dbReference>
<dbReference type="InterPro" id="IPR002455">
    <property type="entry name" value="GPCR3_GABA-B"/>
</dbReference>
<keyword evidence="2" id="KW-0675">Receptor</keyword>
<dbReference type="PANTHER" id="PTHR10519">
    <property type="entry name" value="GABA-B RECEPTOR"/>
    <property type="match status" value="1"/>
</dbReference>
<dbReference type="PANTHER" id="PTHR10519:SF77">
    <property type="entry name" value="GAMMA-AMINOBUTYRIC ACID TYPE B RECEPTOR SUBUNIT 1"/>
    <property type="match status" value="1"/>
</dbReference>
<dbReference type="AlphaFoldDB" id="A0A8J6H926"/>
<dbReference type="InterPro" id="IPR028082">
    <property type="entry name" value="Peripla_BP_I"/>
</dbReference>
<keyword evidence="6" id="KW-1185">Reference proteome</keyword>
<reference evidence="5" key="1">
    <citation type="journal article" date="2020" name="J Insects Food Feed">
        <title>The yellow mealworm (Tenebrio molitor) genome: a resource for the emerging insects as food and feed industry.</title>
        <authorList>
            <person name="Eriksson T."/>
            <person name="Andere A."/>
            <person name="Kelstrup H."/>
            <person name="Emery V."/>
            <person name="Picard C."/>
        </authorList>
    </citation>
    <scope>NUCLEOTIDE SEQUENCE</scope>
    <source>
        <strain evidence="5">Stoneville</strain>
        <tissue evidence="5">Whole head</tissue>
    </source>
</reference>
<dbReference type="GO" id="GO:0038039">
    <property type="term" value="C:G protein-coupled receptor heterodimeric complex"/>
    <property type="evidence" value="ECO:0007669"/>
    <property type="project" value="TreeGrafter"/>
</dbReference>
<sequence length="102" mass="11135">MFPDYLMYWPQWIGAAIVFHVCSSAPPPSDDNNVLHIGGIFPINGKGGWQGGQACMPAANLALEDVNKRKDLLPGYSLKLHSNDSEACVICHVVAEFYSAWA</sequence>
<dbReference type="SUPFAM" id="SSF53822">
    <property type="entry name" value="Periplasmic binding protein-like I"/>
    <property type="match status" value="1"/>
</dbReference>
<proteinExistence type="predicted"/>
<keyword evidence="3" id="KW-0325">Glycoprotein</keyword>
<evidence type="ECO:0000256" key="1">
    <source>
        <dbReference type="ARBA" id="ARBA00023040"/>
    </source>
</evidence>
<dbReference type="Proteomes" id="UP000719412">
    <property type="component" value="Unassembled WGS sequence"/>
</dbReference>
<name>A0A8J6H926_TENMO</name>